<dbReference type="EMBL" id="VXIV02002852">
    <property type="protein sequence ID" value="KAF6022428.1"/>
    <property type="molecule type" value="Genomic_DNA"/>
</dbReference>
<keyword evidence="3" id="KW-1185">Reference proteome</keyword>
<proteinExistence type="predicted"/>
<name>A0A7J7JAN4_BUGNE</name>
<comment type="caution">
    <text evidence="2">The sequence shown here is derived from an EMBL/GenBank/DDBJ whole genome shotgun (WGS) entry which is preliminary data.</text>
</comment>
<evidence type="ECO:0000256" key="1">
    <source>
        <dbReference type="SAM" id="SignalP"/>
    </source>
</evidence>
<dbReference type="AlphaFoldDB" id="A0A7J7JAN4"/>
<evidence type="ECO:0000313" key="2">
    <source>
        <dbReference type="EMBL" id="KAF6022428.1"/>
    </source>
</evidence>
<organism evidence="2 3">
    <name type="scientific">Bugula neritina</name>
    <name type="common">Brown bryozoan</name>
    <name type="synonym">Sertularia neritina</name>
    <dbReference type="NCBI Taxonomy" id="10212"/>
    <lineage>
        <taxon>Eukaryota</taxon>
        <taxon>Metazoa</taxon>
        <taxon>Spiralia</taxon>
        <taxon>Lophotrochozoa</taxon>
        <taxon>Bryozoa</taxon>
        <taxon>Gymnolaemata</taxon>
        <taxon>Cheilostomatida</taxon>
        <taxon>Flustrina</taxon>
        <taxon>Buguloidea</taxon>
        <taxon>Bugulidae</taxon>
        <taxon>Bugula</taxon>
    </lineage>
</organism>
<sequence length="135" mass="15342">MMVMACMYLEFWALLAPQLFMEKLILTDFNLHPVSLLCLLTPKLSSMLTVDALKSVKLNSFSGQDGKTGRAKADPMQNMFALIKQGVNLRRAETVKKPADSRVEIDFQEALKARFKKMNIAIEEDSDSEDEHTDW</sequence>
<gene>
    <name evidence="2" type="ORF">EB796_019274</name>
</gene>
<dbReference type="Proteomes" id="UP000593567">
    <property type="component" value="Unassembled WGS sequence"/>
</dbReference>
<evidence type="ECO:0000313" key="3">
    <source>
        <dbReference type="Proteomes" id="UP000593567"/>
    </source>
</evidence>
<feature type="chain" id="PRO_5029474969" evidence="1">
    <location>
        <begin position="18"/>
        <end position="135"/>
    </location>
</feature>
<reference evidence="2" key="1">
    <citation type="submission" date="2020-06" db="EMBL/GenBank/DDBJ databases">
        <title>Draft genome of Bugula neritina, a colonial animal packing powerful symbionts and potential medicines.</title>
        <authorList>
            <person name="Rayko M."/>
        </authorList>
    </citation>
    <scope>NUCLEOTIDE SEQUENCE [LARGE SCALE GENOMIC DNA]</scope>
    <source>
        <strain evidence="2">Kwan_BN1</strain>
    </source>
</reference>
<keyword evidence="1" id="KW-0732">Signal</keyword>
<protein>
    <submittedName>
        <fullName evidence="2">Uncharacterized protein</fullName>
    </submittedName>
</protein>
<feature type="signal peptide" evidence="1">
    <location>
        <begin position="1"/>
        <end position="17"/>
    </location>
</feature>
<accession>A0A7J7JAN4</accession>